<reference evidence="1 2" key="1">
    <citation type="journal article" date="2024" name="BMC Genomics">
        <title>De novo assembly and annotation of Popillia japonica's genome with initial clues to its potential as an invasive pest.</title>
        <authorList>
            <person name="Cucini C."/>
            <person name="Boschi S."/>
            <person name="Funari R."/>
            <person name="Cardaioli E."/>
            <person name="Iannotti N."/>
            <person name="Marturano G."/>
            <person name="Paoli F."/>
            <person name="Bruttini M."/>
            <person name="Carapelli A."/>
            <person name="Frati F."/>
            <person name="Nardi F."/>
        </authorList>
    </citation>
    <scope>NUCLEOTIDE SEQUENCE [LARGE SCALE GENOMIC DNA]</scope>
    <source>
        <strain evidence="1">DMR45628</strain>
    </source>
</reference>
<organism evidence="1 2">
    <name type="scientific">Popillia japonica</name>
    <name type="common">Japanese beetle</name>
    <dbReference type="NCBI Taxonomy" id="7064"/>
    <lineage>
        <taxon>Eukaryota</taxon>
        <taxon>Metazoa</taxon>
        <taxon>Ecdysozoa</taxon>
        <taxon>Arthropoda</taxon>
        <taxon>Hexapoda</taxon>
        <taxon>Insecta</taxon>
        <taxon>Pterygota</taxon>
        <taxon>Neoptera</taxon>
        <taxon>Endopterygota</taxon>
        <taxon>Coleoptera</taxon>
        <taxon>Polyphaga</taxon>
        <taxon>Scarabaeiformia</taxon>
        <taxon>Scarabaeidae</taxon>
        <taxon>Rutelinae</taxon>
        <taxon>Popillia</taxon>
    </lineage>
</organism>
<dbReference type="EMBL" id="JASPKY010000043">
    <property type="protein sequence ID" value="KAK9746014.1"/>
    <property type="molecule type" value="Genomic_DNA"/>
</dbReference>
<evidence type="ECO:0000313" key="2">
    <source>
        <dbReference type="Proteomes" id="UP001458880"/>
    </source>
</evidence>
<gene>
    <name evidence="1" type="ORF">QE152_g6469</name>
</gene>
<sequence>MIELLYEGLHGSPFVPKFAQISELILNGSQRISEQIFAPQSPGQVGGVASEGRRSLESILHYNCCSSGSSTPFAGKLEE</sequence>
<dbReference type="Proteomes" id="UP001458880">
    <property type="component" value="Unassembled WGS sequence"/>
</dbReference>
<name>A0AAW1MIY4_POPJA</name>
<comment type="caution">
    <text evidence="1">The sequence shown here is derived from an EMBL/GenBank/DDBJ whole genome shotgun (WGS) entry which is preliminary data.</text>
</comment>
<accession>A0AAW1MIY4</accession>
<proteinExistence type="predicted"/>
<protein>
    <submittedName>
        <fullName evidence="1">Uncharacterized protein</fullName>
    </submittedName>
</protein>
<keyword evidence="2" id="KW-1185">Reference proteome</keyword>
<evidence type="ECO:0000313" key="1">
    <source>
        <dbReference type="EMBL" id="KAK9746014.1"/>
    </source>
</evidence>
<dbReference type="AlphaFoldDB" id="A0AAW1MIY4"/>